<dbReference type="SMART" id="SM00267">
    <property type="entry name" value="GGDEF"/>
    <property type="match status" value="1"/>
</dbReference>
<dbReference type="PROSITE" id="PS50113">
    <property type="entry name" value="PAC"/>
    <property type="match status" value="1"/>
</dbReference>
<dbReference type="Gene3D" id="3.30.70.270">
    <property type="match status" value="1"/>
</dbReference>
<dbReference type="Gene3D" id="3.30.450.20">
    <property type="entry name" value="PAS domain"/>
    <property type="match status" value="1"/>
</dbReference>
<dbReference type="Pfam" id="PF08447">
    <property type="entry name" value="PAS_3"/>
    <property type="match status" value="1"/>
</dbReference>
<gene>
    <name evidence="6" type="ORF">SAMN06297280_0935</name>
</gene>
<dbReference type="PANTHER" id="PTHR44757">
    <property type="entry name" value="DIGUANYLATE CYCLASE DGCP"/>
    <property type="match status" value="1"/>
</dbReference>
<keyword evidence="7" id="KW-1185">Reference proteome</keyword>
<evidence type="ECO:0000259" key="3">
    <source>
        <dbReference type="PROSITE" id="PS50113"/>
    </source>
</evidence>
<dbReference type="PROSITE" id="PS50887">
    <property type="entry name" value="GGDEF"/>
    <property type="match status" value="1"/>
</dbReference>
<dbReference type="EMBL" id="OBEB01000001">
    <property type="protein sequence ID" value="SNY45668.1"/>
    <property type="molecule type" value="Genomic_DNA"/>
</dbReference>
<dbReference type="PANTHER" id="PTHR44757:SF2">
    <property type="entry name" value="BIOFILM ARCHITECTURE MAINTENANCE PROTEIN MBAA"/>
    <property type="match status" value="1"/>
</dbReference>
<dbReference type="InterPro" id="IPR043128">
    <property type="entry name" value="Rev_trsase/Diguanyl_cyclase"/>
</dbReference>
<accession>A0A285ICF9</accession>
<dbReference type="SMART" id="SM00052">
    <property type="entry name" value="EAL"/>
    <property type="match status" value="1"/>
</dbReference>
<evidence type="ECO:0000259" key="2">
    <source>
        <dbReference type="PROSITE" id="PS50112"/>
    </source>
</evidence>
<feature type="transmembrane region" description="Helical" evidence="1">
    <location>
        <begin position="6"/>
        <end position="27"/>
    </location>
</feature>
<dbReference type="InterPro" id="IPR000160">
    <property type="entry name" value="GGDEF_dom"/>
</dbReference>
<dbReference type="InterPro" id="IPR013655">
    <property type="entry name" value="PAS_fold_3"/>
</dbReference>
<dbReference type="PROSITE" id="PS50112">
    <property type="entry name" value="PAS"/>
    <property type="match status" value="1"/>
</dbReference>
<sequence>MSWQTLGMLAVVVVVSIVFFVALSLLLRRQVRVAQQSRVQANGKVQQLNQRWQRIASRVPGLVYEFRLDNDGNFTFPYASDTINEIYGVTPEQARLDAMMVLQAIHPDDQEAVLQSIYSSAADLSLWHQEHRVVTADGQTRWLLGNAQPQRDNGGVSWSGFITDISARKQTEQRIRQLAYYDPLTGLLNRGKIQQELQQLCDELDPEEHFVAVVLIDIDNFKRLNDTQGHQAGDELLKQVATRLTKAIPPDSSCGRISSDEFVLLLATLPAEQQQVLTTLEQLCSQLRQQLQQPFQLNQHYYHCCFSFGYALADCTGGSSDELLKRADIALSHAKQNGGNSQMCFSPAMTEQIQQRYALESALANAVAAAQLQLHYQPQLADSGQVIGVEALLRWQHPELGAVSPAQFIPLAEANGQIEAIGQWVLQNACSQLQQWQNDPQLAGLTMSVNISARQFYLPDFVGTVQQCLQQYQLIPELLILELTEGLVLANLDDAVARMQQIKQLGVRFSMDDFGTGYSSLSYLSRLPFDEVKIDQYFVRSGSSANPRDWVIVDAIIGIANTYGMKLVAEGVETEAQRQLLQKSGCRCYQGYLFARPAPVAETEEWIKQQYR</sequence>
<feature type="domain" description="EAL" evidence="4">
    <location>
        <begin position="356"/>
        <end position="611"/>
    </location>
</feature>
<dbReference type="SUPFAM" id="SSF141868">
    <property type="entry name" value="EAL domain-like"/>
    <property type="match status" value="1"/>
</dbReference>
<dbReference type="InterPro" id="IPR035919">
    <property type="entry name" value="EAL_sf"/>
</dbReference>
<dbReference type="AlphaFoldDB" id="A0A285ICF9"/>
<evidence type="ECO:0000313" key="7">
    <source>
        <dbReference type="Proteomes" id="UP000219353"/>
    </source>
</evidence>
<dbReference type="RefSeq" id="WP_170948928.1">
    <property type="nucleotide sequence ID" value="NZ_OBEB01000001.1"/>
</dbReference>
<dbReference type="SUPFAM" id="SSF55073">
    <property type="entry name" value="Nucleotide cyclase"/>
    <property type="match status" value="1"/>
</dbReference>
<dbReference type="Pfam" id="PF00990">
    <property type="entry name" value="GGDEF"/>
    <property type="match status" value="1"/>
</dbReference>
<dbReference type="InterPro" id="IPR052155">
    <property type="entry name" value="Biofilm_reg_signaling"/>
</dbReference>
<evidence type="ECO:0000313" key="6">
    <source>
        <dbReference type="EMBL" id="SNY45668.1"/>
    </source>
</evidence>
<keyword evidence="1" id="KW-0812">Transmembrane</keyword>
<dbReference type="Gene3D" id="3.20.20.450">
    <property type="entry name" value="EAL domain"/>
    <property type="match status" value="1"/>
</dbReference>
<dbReference type="SMART" id="SM00086">
    <property type="entry name" value="PAC"/>
    <property type="match status" value="1"/>
</dbReference>
<dbReference type="CDD" id="cd00130">
    <property type="entry name" value="PAS"/>
    <property type="match status" value="1"/>
</dbReference>
<proteinExistence type="predicted"/>
<feature type="domain" description="GGDEF" evidence="5">
    <location>
        <begin position="209"/>
        <end position="347"/>
    </location>
</feature>
<dbReference type="InterPro" id="IPR001633">
    <property type="entry name" value="EAL_dom"/>
</dbReference>
<dbReference type="InterPro" id="IPR000014">
    <property type="entry name" value="PAS"/>
</dbReference>
<feature type="domain" description="PAC" evidence="3">
    <location>
        <begin position="127"/>
        <end position="177"/>
    </location>
</feature>
<evidence type="ECO:0000256" key="1">
    <source>
        <dbReference type="SAM" id="Phobius"/>
    </source>
</evidence>
<dbReference type="PROSITE" id="PS50883">
    <property type="entry name" value="EAL"/>
    <property type="match status" value="1"/>
</dbReference>
<protein>
    <submittedName>
        <fullName evidence="6">PAS domain S-box-containing protein/diguanylate cyclase (GGDEF) domain-containing protein</fullName>
    </submittedName>
</protein>
<reference evidence="7" key="1">
    <citation type="submission" date="2017-09" db="EMBL/GenBank/DDBJ databases">
        <authorList>
            <person name="Varghese N."/>
            <person name="Submissions S."/>
        </authorList>
    </citation>
    <scope>NUCLEOTIDE SEQUENCE [LARGE SCALE GENOMIC DNA]</scope>
    <source>
        <strain evidence="7">CGMCC 1.12461</strain>
    </source>
</reference>
<evidence type="ECO:0000259" key="4">
    <source>
        <dbReference type="PROSITE" id="PS50883"/>
    </source>
</evidence>
<dbReference type="CDD" id="cd01949">
    <property type="entry name" value="GGDEF"/>
    <property type="match status" value="1"/>
</dbReference>
<dbReference type="InterPro" id="IPR029787">
    <property type="entry name" value="Nucleotide_cyclase"/>
</dbReference>
<dbReference type="CDD" id="cd01948">
    <property type="entry name" value="EAL"/>
    <property type="match status" value="1"/>
</dbReference>
<dbReference type="InterPro" id="IPR000700">
    <property type="entry name" value="PAS-assoc_C"/>
</dbReference>
<feature type="domain" description="PAS" evidence="2">
    <location>
        <begin position="66"/>
        <end position="124"/>
    </location>
</feature>
<dbReference type="InterPro" id="IPR035965">
    <property type="entry name" value="PAS-like_dom_sf"/>
</dbReference>
<dbReference type="Pfam" id="PF00563">
    <property type="entry name" value="EAL"/>
    <property type="match status" value="1"/>
</dbReference>
<dbReference type="InterPro" id="IPR001610">
    <property type="entry name" value="PAC"/>
</dbReference>
<organism evidence="6 7">
    <name type="scientific">Arsukibacterium tuosuense</name>
    <dbReference type="NCBI Taxonomy" id="1323745"/>
    <lineage>
        <taxon>Bacteria</taxon>
        <taxon>Pseudomonadati</taxon>
        <taxon>Pseudomonadota</taxon>
        <taxon>Gammaproteobacteria</taxon>
        <taxon>Chromatiales</taxon>
        <taxon>Chromatiaceae</taxon>
        <taxon>Arsukibacterium</taxon>
    </lineage>
</organism>
<keyword evidence="1" id="KW-0472">Membrane</keyword>
<dbReference type="NCBIfam" id="TIGR00229">
    <property type="entry name" value="sensory_box"/>
    <property type="match status" value="1"/>
</dbReference>
<dbReference type="SUPFAM" id="SSF55785">
    <property type="entry name" value="PYP-like sensor domain (PAS domain)"/>
    <property type="match status" value="1"/>
</dbReference>
<evidence type="ECO:0000259" key="5">
    <source>
        <dbReference type="PROSITE" id="PS50887"/>
    </source>
</evidence>
<dbReference type="Proteomes" id="UP000219353">
    <property type="component" value="Unassembled WGS sequence"/>
</dbReference>
<keyword evidence="1" id="KW-1133">Transmembrane helix</keyword>
<name>A0A285ICF9_9GAMM</name>
<dbReference type="NCBIfam" id="TIGR00254">
    <property type="entry name" value="GGDEF"/>
    <property type="match status" value="1"/>
</dbReference>